<dbReference type="EMBL" id="BK016163">
    <property type="protein sequence ID" value="DAF99269.1"/>
    <property type="molecule type" value="Genomic_DNA"/>
</dbReference>
<dbReference type="NCBIfam" id="TIGR00621">
    <property type="entry name" value="ssb"/>
    <property type="match status" value="1"/>
</dbReference>
<evidence type="ECO:0000256" key="1">
    <source>
        <dbReference type="ARBA" id="ARBA00023125"/>
    </source>
</evidence>
<accession>A0A8S5UXR7</accession>
<name>A0A8S5UXR7_9CAUD</name>
<proteinExistence type="inferred from homology"/>
<dbReference type="InterPro" id="IPR012340">
    <property type="entry name" value="NA-bd_OB-fold"/>
</dbReference>
<reference evidence="3" key="1">
    <citation type="journal article" date="2021" name="Proc. Natl. Acad. Sci. U.S.A.">
        <title>A Catalog of Tens of Thousands of Viruses from Human Metagenomes Reveals Hidden Associations with Chronic Diseases.</title>
        <authorList>
            <person name="Tisza M.J."/>
            <person name="Buck C.B."/>
        </authorList>
    </citation>
    <scope>NUCLEOTIDE SEQUENCE</scope>
    <source>
        <strain evidence="3">Ctfza2</strain>
    </source>
</reference>
<sequence>MLNTAILMGRLTSDPELRYTPNDTAVTSFSLAVERSYVKSGTDRQVDFIDVVVWRQTAEFVCKYFHKGQLVAVQGSIQTRSYTDKDGNKRKAFEVVAESVHFAESKKDKSNEPIVTIPRNDDFEEIISDDDLPF</sequence>
<dbReference type="SUPFAM" id="SSF50249">
    <property type="entry name" value="Nucleic acid-binding proteins"/>
    <property type="match status" value="1"/>
</dbReference>
<evidence type="ECO:0000256" key="2">
    <source>
        <dbReference type="PIRNR" id="PIRNR002070"/>
    </source>
</evidence>
<evidence type="ECO:0000313" key="3">
    <source>
        <dbReference type="EMBL" id="DAF99269.1"/>
    </source>
</evidence>
<dbReference type="PIRSF" id="PIRSF002070">
    <property type="entry name" value="SSB"/>
    <property type="match status" value="1"/>
</dbReference>
<dbReference type="CDD" id="cd04496">
    <property type="entry name" value="SSB_OBF"/>
    <property type="match status" value="1"/>
</dbReference>
<protein>
    <recommendedName>
        <fullName evidence="2">Single-stranded DNA-binding protein</fullName>
    </recommendedName>
</protein>
<keyword evidence="1 2" id="KW-0238">DNA-binding</keyword>
<dbReference type="Gene3D" id="2.40.50.140">
    <property type="entry name" value="Nucleic acid-binding proteins"/>
    <property type="match status" value="1"/>
</dbReference>
<dbReference type="GO" id="GO:0006260">
    <property type="term" value="P:DNA replication"/>
    <property type="evidence" value="ECO:0007669"/>
    <property type="project" value="InterPro"/>
</dbReference>
<dbReference type="Pfam" id="PF00436">
    <property type="entry name" value="SSB"/>
    <property type="match status" value="1"/>
</dbReference>
<dbReference type="GO" id="GO:0003697">
    <property type="term" value="F:single-stranded DNA binding"/>
    <property type="evidence" value="ECO:0007669"/>
    <property type="project" value="InterPro"/>
</dbReference>
<dbReference type="InterPro" id="IPR011344">
    <property type="entry name" value="ssDNA-bd"/>
</dbReference>
<dbReference type="PANTHER" id="PTHR10302:SF27">
    <property type="entry name" value="SINGLE-STRANDED DNA-BINDING PROTEIN"/>
    <property type="match status" value="1"/>
</dbReference>
<dbReference type="HAMAP" id="MF_00984">
    <property type="entry name" value="SSB"/>
    <property type="match status" value="1"/>
</dbReference>
<dbReference type="PROSITE" id="PS50935">
    <property type="entry name" value="SSB"/>
    <property type="match status" value="1"/>
</dbReference>
<dbReference type="InterPro" id="IPR000424">
    <property type="entry name" value="Primosome_PriB/ssb"/>
</dbReference>
<dbReference type="PANTHER" id="PTHR10302">
    <property type="entry name" value="SINGLE-STRANDED DNA-BINDING PROTEIN"/>
    <property type="match status" value="1"/>
</dbReference>
<organism evidence="3">
    <name type="scientific">Siphoviridae sp. ctfza2</name>
    <dbReference type="NCBI Taxonomy" id="2825599"/>
    <lineage>
        <taxon>Viruses</taxon>
        <taxon>Duplodnaviria</taxon>
        <taxon>Heunggongvirae</taxon>
        <taxon>Uroviricota</taxon>
        <taxon>Caudoviricetes</taxon>
    </lineage>
</organism>
<dbReference type="GO" id="GO:0009295">
    <property type="term" value="C:nucleoid"/>
    <property type="evidence" value="ECO:0007669"/>
    <property type="project" value="TreeGrafter"/>
</dbReference>